<accession>A0A5D2YVI3</accession>
<name>A0A5D2YVI3_GOSMU</name>
<sequence>MERSDQMFKVRAAELRKILVELGPAYIKIAQAVSSRPGLDALGLATLDSLTSAATTRIPFTGSSVSFMSKEDMINLRTFHRMFLLAGLESNKKSFELMELATPTIIKAHTWRNHHCFPINLH</sequence>
<dbReference type="AlphaFoldDB" id="A0A5D2YVI3"/>
<organism evidence="1 2">
    <name type="scientific">Gossypium mustelinum</name>
    <name type="common">Cotton</name>
    <name type="synonym">Gossypium caicoense</name>
    <dbReference type="NCBI Taxonomy" id="34275"/>
    <lineage>
        <taxon>Eukaryota</taxon>
        <taxon>Viridiplantae</taxon>
        <taxon>Streptophyta</taxon>
        <taxon>Embryophyta</taxon>
        <taxon>Tracheophyta</taxon>
        <taxon>Spermatophyta</taxon>
        <taxon>Magnoliopsida</taxon>
        <taxon>eudicotyledons</taxon>
        <taxon>Gunneridae</taxon>
        <taxon>Pentapetalae</taxon>
        <taxon>rosids</taxon>
        <taxon>malvids</taxon>
        <taxon>Malvales</taxon>
        <taxon>Malvaceae</taxon>
        <taxon>Malvoideae</taxon>
        <taxon>Gossypium</taxon>
    </lineage>
</organism>
<gene>
    <name evidence="1" type="ORF">E1A91_A06G119700v1</name>
</gene>
<dbReference type="Proteomes" id="UP000323597">
    <property type="component" value="Chromosome A06"/>
</dbReference>
<dbReference type="EMBL" id="CM017641">
    <property type="protein sequence ID" value="TYJ30242.1"/>
    <property type="molecule type" value="Genomic_DNA"/>
</dbReference>
<evidence type="ECO:0000313" key="2">
    <source>
        <dbReference type="Proteomes" id="UP000323597"/>
    </source>
</evidence>
<protein>
    <submittedName>
        <fullName evidence="1">Uncharacterized protein</fullName>
    </submittedName>
</protein>
<keyword evidence="2" id="KW-1185">Reference proteome</keyword>
<reference evidence="1 2" key="1">
    <citation type="submission" date="2019-07" db="EMBL/GenBank/DDBJ databases">
        <title>WGS assembly of Gossypium mustelinum.</title>
        <authorList>
            <person name="Chen Z.J."/>
            <person name="Sreedasyam A."/>
            <person name="Ando A."/>
            <person name="Song Q."/>
            <person name="De L."/>
            <person name="Hulse-Kemp A."/>
            <person name="Ding M."/>
            <person name="Ye W."/>
            <person name="Kirkbride R."/>
            <person name="Jenkins J."/>
            <person name="Plott C."/>
            <person name="Lovell J."/>
            <person name="Lin Y.-M."/>
            <person name="Vaughn R."/>
            <person name="Liu B."/>
            <person name="Li W."/>
            <person name="Simpson S."/>
            <person name="Scheffler B."/>
            <person name="Saski C."/>
            <person name="Grover C."/>
            <person name="Hu G."/>
            <person name="Conover J."/>
            <person name="Carlson J."/>
            <person name="Shu S."/>
            <person name="Boston L."/>
            <person name="Williams M."/>
            <person name="Peterson D."/>
            <person name="Mcgee K."/>
            <person name="Jones D."/>
            <person name="Wendel J."/>
            <person name="Stelly D."/>
            <person name="Grimwood J."/>
            <person name="Schmutz J."/>
        </authorList>
    </citation>
    <scope>NUCLEOTIDE SEQUENCE [LARGE SCALE GENOMIC DNA]</scope>
    <source>
        <strain evidence="1">1408120.09</strain>
    </source>
</reference>
<proteinExistence type="predicted"/>
<evidence type="ECO:0000313" key="1">
    <source>
        <dbReference type="EMBL" id="TYJ30242.1"/>
    </source>
</evidence>